<evidence type="ECO:0000313" key="1">
    <source>
        <dbReference type="EMBL" id="KAI5676861.1"/>
    </source>
</evidence>
<evidence type="ECO:0000313" key="2">
    <source>
        <dbReference type="Proteomes" id="UP001060085"/>
    </source>
</evidence>
<sequence>MASLANDTSQQVPLLQNKTTVEQSLEPSVAAYENEVVSDELEKILTDPELTLFQRIRLGTWVELKLLFYLATPAVAVYSFNFFMTMATQIFTGHLGNLQLAASALGDTGVQTFSHGIMLGMGSAVETLCGQAYGAGKYEMLGIYLQRSTVLLTLTGLPLAVIYGFSKPILLLIHQSPEIASAAAEFVYGLIPQIFAFAINFPIQKFMQAQSLVAPSAYISFAALILHIFISWLFIYKIGLGLLGASLALSLSWWIIGIAQYVYIVKSKNCKRTWTGFSVEAFSGLWSFFKLSVSSGVMLCLEEWYFQLLILLTGLLPNPQLSLDAVTICNTVSGWAFMIFVGFNAAASVRVSNELGAGHPKSVSFSVVVLTVVCFIISVVAAIVVLCLRDVLSYAFTEGEVIAHVVSDLTPLLALTLVLYGIQPVLSGVAIGCGWQTFVAYVNIGCYYFVGLPLGLLLAFYFEFGVEGLWSGMLGGTLAQTLILMWVILGANWDKEVEKALQRVQAWEDEKSVVHGEAAAS</sequence>
<dbReference type="Proteomes" id="UP001060085">
    <property type="component" value="Linkage Group LG02"/>
</dbReference>
<accession>A0ACC0BW17</accession>
<name>A0ACC0BW17_CATRO</name>
<proteinExistence type="predicted"/>
<protein>
    <submittedName>
        <fullName evidence="1">Uncharacterized protein</fullName>
    </submittedName>
</protein>
<dbReference type="EMBL" id="CM044702">
    <property type="protein sequence ID" value="KAI5676861.1"/>
    <property type="molecule type" value="Genomic_DNA"/>
</dbReference>
<organism evidence="1 2">
    <name type="scientific">Catharanthus roseus</name>
    <name type="common">Madagascar periwinkle</name>
    <name type="synonym">Vinca rosea</name>
    <dbReference type="NCBI Taxonomy" id="4058"/>
    <lineage>
        <taxon>Eukaryota</taxon>
        <taxon>Viridiplantae</taxon>
        <taxon>Streptophyta</taxon>
        <taxon>Embryophyta</taxon>
        <taxon>Tracheophyta</taxon>
        <taxon>Spermatophyta</taxon>
        <taxon>Magnoliopsida</taxon>
        <taxon>eudicotyledons</taxon>
        <taxon>Gunneridae</taxon>
        <taxon>Pentapetalae</taxon>
        <taxon>asterids</taxon>
        <taxon>lamiids</taxon>
        <taxon>Gentianales</taxon>
        <taxon>Apocynaceae</taxon>
        <taxon>Rauvolfioideae</taxon>
        <taxon>Vinceae</taxon>
        <taxon>Catharanthinae</taxon>
        <taxon>Catharanthus</taxon>
    </lineage>
</organism>
<gene>
    <name evidence="1" type="ORF">M9H77_07811</name>
</gene>
<comment type="caution">
    <text evidence="1">The sequence shown here is derived from an EMBL/GenBank/DDBJ whole genome shotgun (WGS) entry which is preliminary data.</text>
</comment>
<keyword evidence="2" id="KW-1185">Reference proteome</keyword>
<reference evidence="2" key="1">
    <citation type="journal article" date="2023" name="Nat. Plants">
        <title>Single-cell RNA sequencing provides a high-resolution roadmap for understanding the multicellular compartmentation of specialized metabolism.</title>
        <authorList>
            <person name="Sun S."/>
            <person name="Shen X."/>
            <person name="Li Y."/>
            <person name="Li Y."/>
            <person name="Wang S."/>
            <person name="Li R."/>
            <person name="Zhang H."/>
            <person name="Shen G."/>
            <person name="Guo B."/>
            <person name="Wei J."/>
            <person name="Xu J."/>
            <person name="St-Pierre B."/>
            <person name="Chen S."/>
            <person name="Sun C."/>
        </authorList>
    </citation>
    <scope>NUCLEOTIDE SEQUENCE [LARGE SCALE GENOMIC DNA]</scope>
</reference>